<evidence type="ECO:0000256" key="4">
    <source>
        <dbReference type="ARBA" id="ARBA00022598"/>
    </source>
</evidence>
<evidence type="ECO:0000259" key="14">
    <source>
        <dbReference type="PROSITE" id="PS51447"/>
    </source>
</evidence>
<evidence type="ECO:0000256" key="1">
    <source>
        <dbReference type="ARBA" id="ARBA00004305"/>
    </source>
</evidence>
<evidence type="ECO:0000256" key="3">
    <source>
        <dbReference type="ARBA" id="ARBA00012814"/>
    </source>
</evidence>
<keyword evidence="7" id="KW-0648">Protein biosynthesis</keyword>
<keyword evidence="10" id="KW-0030">Aminoacyl-tRNA synthetase</keyword>
<evidence type="ECO:0000256" key="5">
    <source>
        <dbReference type="ARBA" id="ARBA00022741"/>
    </source>
</evidence>
<evidence type="ECO:0000256" key="10">
    <source>
        <dbReference type="ARBA" id="ARBA00023146"/>
    </source>
</evidence>
<dbReference type="InterPro" id="IPR036690">
    <property type="entry name" value="Fdx_antiC-bd_sf"/>
</dbReference>
<evidence type="ECO:0000256" key="12">
    <source>
        <dbReference type="ARBA" id="ARBA00049255"/>
    </source>
</evidence>
<dbReference type="OrthoDB" id="4457at2759"/>
<dbReference type="Gene3D" id="3.30.70.380">
    <property type="entry name" value="Ferrodoxin-fold anticodon-binding domain"/>
    <property type="match status" value="1"/>
</dbReference>
<dbReference type="PROSITE" id="PS50862">
    <property type="entry name" value="AA_TRNA_LIGASE_II"/>
    <property type="match status" value="1"/>
</dbReference>
<sequence length="428" mass="49510">RTIDMLFGNSSTRINILRGFDTHLTSSRFRSRTFSVRYLTASNHPITFNAQTTQAPCITPITVNINNNTYPIDEYTNVTENVLSKTTRKLHLQVGHPLHTLRTLIEQHFVGFTFLPSYDPVVSTVQNFDELGFPKDHVGRSLSDSYYINKDIMLRTHTSAHQLQVFRSNVDKFLLTADVYRRDEIDSRHYPVFHQMEGARIFPVSSAVSVIEEELSSETLAPTQIKTIDDTVITKNNPLQPCHDADATNAVIKHLKHSLNGMVKKLFIGQDLEVRWLDSYFPFTSPSWEMEILYHGKWLEICGCGVIKHHILDNSGMYDIDYLFRPGVISKFRPYSKYPSCIKDISFWLNDNNFHENNFCEIVRNVAGDIVEDTKLIDDYLHPETKKRSLCYRIHYRSMDRTVSNDEINAIQDRVRQQLVDELGITLR</sequence>
<dbReference type="GO" id="GO:0006432">
    <property type="term" value="P:phenylalanyl-tRNA aminoacylation"/>
    <property type="evidence" value="ECO:0007669"/>
    <property type="project" value="TreeGrafter"/>
</dbReference>
<dbReference type="InterPro" id="IPR045864">
    <property type="entry name" value="aa-tRNA-synth_II/BPL/LPL"/>
</dbReference>
<gene>
    <name evidence="15" type="ORF">PBRASI_LOCUS10432</name>
</gene>
<evidence type="ECO:0000256" key="11">
    <source>
        <dbReference type="ARBA" id="ARBA00031194"/>
    </source>
</evidence>
<evidence type="ECO:0000256" key="2">
    <source>
        <dbReference type="ARBA" id="ARBA00008226"/>
    </source>
</evidence>
<dbReference type="InterPro" id="IPR006195">
    <property type="entry name" value="aa-tRNA-synth_II"/>
</dbReference>
<dbReference type="InterPro" id="IPR002319">
    <property type="entry name" value="Phenylalanyl-tRNA_Synthase"/>
</dbReference>
<proteinExistence type="inferred from homology"/>
<comment type="subcellular location">
    <subcellularLocation>
        <location evidence="1">Mitochondrion matrix</location>
    </subcellularLocation>
</comment>
<name>A0A9N9DVG2_9GLOM</name>
<dbReference type="Pfam" id="PF03147">
    <property type="entry name" value="FDX-ACB"/>
    <property type="match status" value="1"/>
</dbReference>
<dbReference type="InterPro" id="IPR005121">
    <property type="entry name" value="Fdx_antiC-bd"/>
</dbReference>
<evidence type="ECO:0000313" key="16">
    <source>
        <dbReference type="Proteomes" id="UP000789739"/>
    </source>
</evidence>
<dbReference type="PROSITE" id="PS51447">
    <property type="entry name" value="FDX_ACB"/>
    <property type="match status" value="1"/>
</dbReference>
<comment type="similarity">
    <text evidence="2">Belongs to the class-II aminoacyl-tRNA synthetase family.</text>
</comment>
<dbReference type="Proteomes" id="UP000789739">
    <property type="component" value="Unassembled WGS sequence"/>
</dbReference>
<dbReference type="SUPFAM" id="SSF54991">
    <property type="entry name" value="Anticodon-binding domain of PheRS"/>
    <property type="match status" value="1"/>
</dbReference>
<feature type="domain" description="FDX-ACB" evidence="14">
    <location>
        <begin position="336"/>
        <end position="428"/>
    </location>
</feature>
<dbReference type="FunFam" id="3.30.70.380:FF:000002">
    <property type="entry name" value="phenylalanine--tRNA ligase, mitochondrial"/>
    <property type="match status" value="1"/>
</dbReference>
<feature type="non-terminal residue" evidence="15">
    <location>
        <position position="428"/>
    </location>
</feature>
<accession>A0A9N9DVG2</accession>
<comment type="catalytic activity">
    <reaction evidence="12">
        <text>tRNA(Phe) + L-phenylalanine + ATP = L-phenylalanyl-tRNA(Phe) + AMP + diphosphate + H(+)</text>
        <dbReference type="Rhea" id="RHEA:19413"/>
        <dbReference type="Rhea" id="RHEA-COMP:9668"/>
        <dbReference type="Rhea" id="RHEA-COMP:9699"/>
        <dbReference type="ChEBI" id="CHEBI:15378"/>
        <dbReference type="ChEBI" id="CHEBI:30616"/>
        <dbReference type="ChEBI" id="CHEBI:33019"/>
        <dbReference type="ChEBI" id="CHEBI:58095"/>
        <dbReference type="ChEBI" id="CHEBI:78442"/>
        <dbReference type="ChEBI" id="CHEBI:78531"/>
        <dbReference type="ChEBI" id="CHEBI:456215"/>
        <dbReference type="EC" id="6.1.1.20"/>
    </reaction>
</comment>
<dbReference type="PANTHER" id="PTHR11538">
    <property type="entry name" value="PHENYLALANYL-TRNA SYNTHETASE"/>
    <property type="match status" value="1"/>
</dbReference>
<keyword evidence="4" id="KW-0436">Ligase</keyword>
<comment type="caution">
    <text evidence="15">The sequence shown here is derived from an EMBL/GenBank/DDBJ whole genome shotgun (WGS) entry which is preliminary data.</text>
</comment>
<protein>
    <recommendedName>
        <fullName evidence="3">phenylalanine--tRNA ligase</fullName>
        <ecNumber evidence="3">6.1.1.20</ecNumber>
    </recommendedName>
    <alternativeName>
        <fullName evidence="11">Phenylalanyl-tRNA synthetase</fullName>
    </alternativeName>
</protein>
<evidence type="ECO:0000259" key="13">
    <source>
        <dbReference type="PROSITE" id="PS50862"/>
    </source>
</evidence>
<evidence type="ECO:0000256" key="8">
    <source>
        <dbReference type="ARBA" id="ARBA00022946"/>
    </source>
</evidence>
<keyword evidence="5" id="KW-0547">Nucleotide-binding</keyword>
<dbReference type="GO" id="GO:0005524">
    <property type="term" value="F:ATP binding"/>
    <property type="evidence" value="ECO:0007669"/>
    <property type="project" value="UniProtKB-KW"/>
</dbReference>
<dbReference type="EMBL" id="CAJVPI010003104">
    <property type="protein sequence ID" value="CAG8654380.1"/>
    <property type="molecule type" value="Genomic_DNA"/>
</dbReference>
<dbReference type="Pfam" id="PF01409">
    <property type="entry name" value="tRNA-synt_2d"/>
    <property type="match status" value="2"/>
</dbReference>
<evidence type="ECO:0000313" key="15">
    <source>
        <dbReference type="EMBL" id="CAG8654380.1"/>
    </source>
</evidence>
<dbReference type="Gene3D" id="3.30.930.10">
    <property type="entry name" value="Bira Bifunctional Protein, Domain 2"/>
    <property type="match status" value="1"/>
</dbReference>
<evidence type="ECO:0000256" key="9">
    <source>
        <dbReference type="ARBA" id="ARBA00023128"/>
    </source>
</evidence>
<evidence type="ECO:0000256" key="6">
    <source>
        <dbReference type="ARBA" id="ARBA00022840"/>
    </source>
</evidence>
<feature type="domain" description="Aminoacyl-transfer RNA synthetases class-II family profile" evidence="13">
    <location>
        <begin position="101"/>
        <end position="305"/>
    </location>
</feature>
<dbReference type="EC" id="6.1.1.20" evidence="3"/>
<keyword evidence="8" id="KW-0809">Transit peptide</keyword>
<dbReference type="GO" id="GO:0004826">
    <property type="term" value="F:phenylalanine-tRNA ligase activity"/>
    <property type="evidence" value="ECO:0007669"/>
    <property type="project" value="UniProtKB-EC"/>
</dbReference>
<dbReference type="SUPFAM" id="SSF55681">
    <property type="entry name" value="Class II aaRS and biotin synthetases"/>
    <property type="match status" value="1"/>
</dbReference>
<dbReference type="GO" id="GO:0005759">
    <property type="term" value="C:mitochondrial matrix"/>
    <property type="evidence" value="ECO:0007669"/>
    <property type="project" value="UniProtKB-SubCell"/>
</dbReference>
<keyword evidence="16" id="KW-1185">Reference proteome</keyword>
<dbReference type="AlphaFoldDB" id="A0A9N9DVG2"/>
<evidence type="ECO:0000256" key="7">
    <source>
        <dbReference type="ARBA" id="ARBA00022917"/>
    </source>
</evidence>
<keyword evidence="6" id="KW-0067">ATP-binding</keyword>
<organism evidence="15 16">
    <name type="scientific">Paraglomus brasilianum</name>
    <dbReference type="NCBI Taxonomy" id="144538"/>
    <lineage>
        <taxon>Eukaryota</taxon>
        <taxon>Fungi</taxon>
        <taxon>Fungi incertae sedis</taxon>
        <taxon>Mucoromycota</taxon>
        <taxon>Glomeromycotina</taxon>
        <taxon>Glomeromycetes</taxon>
        <taxon>Paraglomerales</taxon>
        <taxon>Paraglomeraceae</taxon>
        <taxon>Paraglomus</taxon>
    </lineage>
</organism>
<reference evidence="15" key="1">
    <citation type="submission" date="2021-06" db="EMBL/GenBank/DDBJ databases">
        <authorList>
            <person name="Kallberg Y."/>
            <person name="Tangrot J."/>
            <person name="Rosling A."/>
        </authorList>
    </citation>
    <scope>NUCLEOTIDE SEQUENCE</scope>
    <source>
        <strain evidence="15">BR232B</strain>
    </source>
</reference>
<keyword evidence="9" id="KW-0496">Mitochondrion</keyword>
<dbReference type="PANTHER" id="PTHR11538:SF41">
    <property type="entry name" value="PHENYLALANINE--TRNA LIGASE, MITOCHONDRIAL"/>
    <property type="match status" value="1"/>
</dbReference>
<dbReference type="SMART" id="SM00896">
    <property type="entry name" value="FDX-ACB"/>
    <property type="match status" value="1"/>
</dbReference>
<dbReference type="GO" id="GO:0000049">
    <property type="term" value="F:tRNA binding"/>
    <property type="evidence" value="ECO:0007669"/>
    <property type="project" value="InterPro"/>
</dbReference>